<evidence type="ECO:0000256" key="5">
    <source>
        <dbReference type="ARBA" id="ARBA00022833"/>
    </source>
</evidence>
<evidence type="ECO:0000256" key="2">
    <source>
        <dbReference type="ARBA" id="ARBA00009817"/>
    </source>
</evidence>
<reference evidence="9" key="3">
    <citation type="submission" date="2015-04" db="UniProtKB">
        <authorList>
            <consortium name="EnsemblPlants"/>
        </authorList>
    </citation>
    <scope>IDENTIFICATION</scope>
</reference>
<dbReference type="EC" id="4.2.1.1" evidence="3 7"/>
<protein>
    <recommendedName>
        <fullName evidence="3 7">Carbonic anhydrase</fullName>
        <ecNumber evidence="3 7">4.2.1.1</ecNumber>
    </recommendedName>
</protein>
<dbReference type="CDD" id="cd03124">
    <property type="entry name" value="alpha_CA_prokaryotic_like"/>
    <property type="match status" value="1"/>
</dbReference>
<dbReference type="Gene3D" id="3.20.80.10">
    <property type="entry name" value="Regulatory factor, effector binding domain"/>
    <property type="match status" value="1"/>
</dbReference>
<dbReference type="GO" id="GO:0008270">
    <property type="term" value="F:zinc ion binding"/>
    <property type="evidence" value="ECO:0007669"/>
    <property type="project" value="UniProtKB-UniRule"/>
</dbReference>
<feature type="domain" description="Alpha-carbonic anhydrase" evidence="8">
    <location>
        <begin position="235"/>
        <end position="472"/>
    </location>
</feature>
<evidence type="ECO:0000256" key="4">
    <source>
        <dbReference type="ARBA" id="ARBA00022723"/>
    </source>
</evidence>
<dbReference type="GO" id="GO:0004089">
    <property type="term" value="F:carbonate dehydratase activity"/>
    <property type="evidence" value="ECO:0007669"/>
    <property type="project" value="UniProtKB-UniRule"/>
</dbReference>
<keyword evidence="5 7" id="KW-0862">Zinc</keyword>
<comment type="similarity">
    <text evidence="7">Belongs to the alpha-carbonic anhydrase family.</text>
</comment>
<dbReference type="InterPro" id="IPR006917">
    <property type="entry name" value="SOUL_heme-bd"/>
</dbReference>
<dbReference type="Pfam" id="PF04832">
    <property type="entry name" value="SOUL"/>
    <property type="match status" value="2"/>
</dbReference>
<evidence type="ECO:0000256" key="1">
    <source>
        <dbReference type="ARBA" id="ARBA00001947"/>
    </source>
</evidence>
<dbReference type="AlphaFoldDB" id="A0A0D9VGN0"/>
<dbReference type="InterPro" id="IPR018338">
    <property type="entry name" value="Carbonic_anhydrase_a-class_CS"/>
</dbReference>
<evidence type="ECO:0000256" key="6">
    <source>
        <dbReference type="ARBA" id="ARBA00023239"/>
    </source>
</evidence>
<keyword evidence="10" id="KW-1185">Reference proteome</keyword>
<evidence type="ECO:0000259" key="8">
    <source>
        <dbReference type="PROSITE" id="PS51144"/>
    </source>
</evidence>
<sequence length="473" mass="53135">MSVPDLETVPFRVLKREAEYEIREVESYYVVETTMPGRTGFDFNGSSQSFNVLASYLFGKNMTSEQMEMTTPVFTRKGEPSGEKMDMTTPVITKKSANENKWKMSFVLPSKYGRDLPLPKDPSVTIKEVPAKIVAVAAFSGLVTDDDVSQRESKLRDALQKDSQFLAKDDTVVEIAQYNPPFTLPFTRRNEIALEYMGASVTVEFIILGFLKKNTCYQVKPAVSFAVVFLLSDGVGFGYSESTGPEHWGSLSPNFTMCSKGRYQSPINILKDGVVYNPKLGPLEMDYTAANTTIVDNVFNVALRYNDTAGTVKVDGKKYKLKQLHWHSPSEHIINGQRFAVELHMVHYSDDGNITVIAVLYQYGKPDSFLFQIKDKLAELYAEGCKAEKGDPLPVGLVDMRELKQGADRYFRYVGSLTAPPCTEIVIWNIFTEIREMTKKQAAALMAPLHGSYRNNCRPTQPLNGRTVQLYHV</sequence>
<comment type="similarity">
    <text evidence="2">Belongs to the HEBP family.</text>
</comment>
<reference evidence="9 10" key="1">
    <citation type="submission" date="2012-08" db="EMBL/GenBank/DDBJ databases">
        <title>Oryza genome evolution.</title>
        <authorList>
            <person name="Wing R.A."/>
        </authorList>
    </citation>
    <scope>NUCLEOTIDE SEQUENCE</scope>
</reference>
<evidence type="ECO:0000256" key="7">
    <source>
        <dbReference type="RuleBase" id="RU367011"/>
    </source>
</evidence>
<comment type="function">
    <text evidence="7">Reversible hydration of carbon dioxide.</text>
</comment>
<dbReference type="PROSITE" id="PS00162">
    <property type="entry name" value="ALPHA_CA_1"/>
    <property type="match status" value="1"/>
</dbReference>
<dbReference type="InterPro" id="IPR001148">
    <property type="entry name" value="CA_dom"/>
</dbReference>
<comment type="cofactor">
    <cofactor evidence="1 7">
        <name>Zn(2+)</name>
        <dbReference type="ChEBI" id="CHEBI:29105"/>
    </cofactor>
</comment>
<dbReference type="SUPFAM" id="SSF55136">
    <property type="entry name" value="Probable bacterial effector-binding domain"/>
    <property type="match status" value="1"/>
</dbReference>
<dbReference type="PANTHER" id="PTHR18952">
    <property type="entry name" value="CARBONIC ANHYDRASE"/>
    <property type="match status" value="1"/>
</dbReference>
<reference evidence="10" key="2">
    <citation type="submission" date="2013-12" db="EMBL/GenBank/DDBJ databases">
        <authorList>
            <person name="Yu Y."/>
            <person name="Lee S."/>
            <person name="de Baynast K."/>
            <person name="Wissotski M."/>
            <person name="Liu L."/>
            <person name="Talag J."/>
            <person name="Goicoechea J."/>
            <person name="Angelova A."/>
            <person name="Jetty R."/>
            <person name="Kudrna D."/>
            <person name="Golser W."/>
            <person name="Rivera L."/>
            <person name="Zhang J."/>
            <person name="Wing R."/>
        </authorList>
    </citation>
    <scope>NUCLEOTIDE SEQUENCE</scope>
</reference>
<keyword evidence="4 7" id="KW-0479">Metal-binding</keyword>
<dbReference type="InterPro" id="IPR041891">
    <property type="entry name" value="Alpha_CA_prokaryot-like"/>
</dbReference>
<dbReference type="eggNOG" id="KOG0382">
    <property type="taxonomic scope" value="Eukaryota"/>
</dbReference>
<evidence type="ECO:0000256" key="3">
    <source>
        <dbReference type="ARBA" id="ARBA00012925"/>
    </source>
</evidence>
<dbReference type="Pfam" id="PF00194">
    <property type="entry name" value="Carb_anhydrase"/>
    <property type="match status" value="1"/>
</dbReference>
<dbReference type="PROSITE" id="PS51144">
    <property type="entry name" value="ALPHA_CA_2"/>
    <property type="match status" value="1"/>
</dbReference>
<dbReference type="STRING" id="77586.A0A0D9VGN0"/>
<comment type="catalytic activity">
    <reaction evidence="7">
        <text>hydrogencarbonate + H(+) = CO2 + H2O</text>
        <dbReference type="Rhea" id="RHEA:10748"/>
        <dbReference type="ChEBI" id="CHEBI:15377"/>
        <dbReference type="ChEBI" id="CHEBI:15378"/>
        <dbReference type="ChEBI" id="CHEBI:16526"/>
        <dbReference type="ChEBI" id="CHEBI:17544"/>
        <dbReference type="EC" id="4.2.1.1"/>
    </reaction>
</comment>
<accession>A0A0D9VGN0</accession>
<dbReference type="Proteomes" id="UP000032180">
    <property type="component" value="Chromosome 2"/>
</dbReference>
<proteinExistence type="inferred from homology"/>
<keyword evidence="6 7" id="KW-0456">Lyase</keyword>
<dbReference type="PANTHER" id="PTHR18952:SF236">
    <property type="entry name" value="ALPHA CARBONIC ANHYDRASE 1, CHLOROPLASTIC"/>
    <property type="match status" value="1"/>
</dbReference>
<dbReference type="SMART" id="SM01057">
    <property type="entry name" value="Carb_anhydrase"/>
    <property type="match status" value="1"/>
</dbReference>
<dbReference type="InterPro" id="IPR011256">
    <property type="entry name" value="Reg_factor_effector_dom_sf"/>
</dbReference>
<name>A0A0D9VGN0_9ORYZ</name>
<evidence type="ECO:0000313" key="9">
    <source>
        <dbReference type="EnsemblPlants" id="LPERR02G15290.1"/>
    </source>
</evidence>
<evidence type="ECO:0000313" key="10">
    <source>
        <dbReference type="Proteomes" id="UP000032180"/>
    </source>
</evidence>
<dbReference type="SUPFAM" id="SSF51069">
    <property type="entry name" value="Carbonic anhydrase"/>
    <property type="match status" value="1"/>
</dbReference>
<dbReference type="HOGENOM" id="CLU_624642_0_0_1"/>
<dbReference type="InterPro" id="IPR023561">
    <property type="entry name" value="Carbonic_anhydrase_a-class"/>
</dbReference>
<dbReference type="EnsemblPlants" id="LPERR02G15290.1">
    <property type="protein sequence ID" value="LPERR02G15290.1"/>
    <property type="gene ID" value="LPERR02G15290"/>
</dbReference>
<dbReference type="Gramene" id="LPERR02G15290.1">
    <property type="protein sequence ID" value="LPERR02G15290.1"/>
    <property type="gene ID" value="LPERR02G15290"/>
</dbReference>
<dbReference type="InterPro" id="IPR036398">
    <property type="entry name" value="CA_dom_sf"/>
</dbReference>
<dbReference type="Gene3D" id="3.10.200.10">
    <property type="entry name" value="Alpha carbonic anhydrase"/>
    <property type="match status" value="1"/>
</dbReference>
<organism evidence="9 10">
    <name type="scientific">Leersia perrieri</name>
    <dbReference type="NCBI Taxonomy" id="77586"/>
    <lineage>
        <taxon>Eukaryota</taxon>
        <taxon>Viridiplantae</taxon>
        <taxon>Streptophyta</taxon>
        <taxon>Embryophyta</taxon>
        <taxon>Tracheophyta</taxon>
        <taxon>Spermatophyta</taxon>
        <taxon>Magnoliopsida</taxon>
        <taxon>Liliopsida</taxon>
        <taxon>Poales</taxon>
        <taxon>Poaceae</taxon>
        <taxon>BOP clade</taxon>
        <taxon>Oryzoideae</taxon>
        <taxon>Oryzeae</taxon>
        <taxon>Oryzinae</taxon>
        <taxon>Leersia</taxon>
    </lineage>
</organism>
<dbReference type="GO" id="GO:0006730">
    <property type="term" value="P:one-carbon metabolic process"/>
    <property type="evidence" value="ECO:0007669"/>
    <property type="project" value="TreeGrafter"/>
</dbReference>